<dbReference type="SUPFAM" id="SSF52833">
    <property type="entry name" value="Thioredoxin-like"/>
    <property type="match status" value="1"/>
</dbReference>
<proteinExistence type="predicted"/>
<gene>
    <name evidence="2" type="ORF">GJ654_01935</name>
</gene>
<dbReference type="Gene3D" id="3.40.30.10">
    <property type="entry name" value="Glutaredoxin"/>
    <property type="match status" value="1"/>
</dbReference>
<evidence type="ECO:0000259" key="1">
    <source>
        <dbReference type="Pfam" id="PF01323"/>
    </source>
</evidence>
<sequence length="268" mass="28361">MEERRPALVLQDFRRTSLHPLIAPAIRRIFAREEGVSHRVTRRLALAALAALGGAREASAEAAREKAKFALETPEGVISNFAIPPELAPADLPGVLVTGAAKTGPVLYEFFDYACPYCRLASQEVDLLLGPDSGMRLGLLHHPVLGEGSAQAARAVLATKTLFGDDAALRLHTRLFETPGRVGADKVVALAAALDLDAARLNTEADGAETRAILDAHAGRARVLGLTRTPSFVLGDYAFVGWPGPEAVQAFVAAVQRCGGLACPEATR</sequence>
<dbReference type="InterPro" id="IPR001853">
    <property type="entry name" value="DSBA-like_thioredoxin_dom"/>
</dbReference>
<comment type="caution">
    <text evidence="2">The sequence shown here is derived from an EMBL/GenBank/DDBJ whole genome shotgun (WGS) entry which is preliminary data.</text>
</comment>
<accession>A0A6N8DHB4</accession>
<protein>
    <submittedName>
        <fullName evidence="2">Thioredoxin domain-containing protein</fullName>
    </submittedName>
</protein>
<dbReference type="Proteomes" id="UP000439113">
    <property type="component" value="Unassembled WGS sequence"/>
</dbReference>
<dbReference type="GO" id="GO:0016491">
    <property type="term" value="F:oxidoreductase activity"/>
    <property type="evidence" value="ECO:0007669"/>
    <property type="project" value="InterPro"/>
</dbReference>
<evidence type="ECO:0000313" key="3">
    <source>
        <dbReference type="Proteomes" id="UP000439113"/>
    </source>
</evidence>
<dbReference type="AlphaFoldDB" id="A0A6N8DHB4"/>
<dbReference type="Pfam" id="PF01323">
    <property type="entry name" value="DSBA"/>
    <property type="match status" value="1"/>
</dbReference>
<reference evidence="2 3" key="1">
    <citation type="submission" date="2019-11" db="EMBL/GenBank/DDBJ databases">
        <title>Whole-genome sequence of a Rhodoblastus acidophilus DSM 142.</title>
        <authorList>
            <person name="Kyndt J.A."/>
            <person name="Meyer T.E."/>
        </authorList>
    </citation>
    <scope>NUCLEOTIDE SEQUENCE [LARGE SCALE GENOMIC DNA]</scope>
    <source>
        <strain evidence="2 3">DSM 142</strain>
    </source>
</reference>
<dbReference type="InterPro" id="IPR036249">
    <property type="entry name" value="Thioredoxin-like_sf"/>
</dbReference>
<evidence type="ECO:0000313" key="2">
    <source>
        <dbReference type="EMBL" id="MTV29750.1"/>
    </source>
</evidence>
<organism evidence="2 3">
    <name type="scientific">Rhodoblastus acidophilus</name>
    <name type="common">Rhodopseudomonas acidophila</name>
    <dbReference type="NCBI Taxonomy" id="1074"/>
    <lineage>
        <taxon>Bacteria</taxon>
        <taxon>Pseudomonadati</taxon>
        <taxon>Pseudomonadota</taxon>
        <taxon>Alphaproteobacteria</taxon>
        <taxon>Hyphomicrobiales</taxon>
        <taxon>Rhodoblastaceae</taxon>
        <taxon>Rhodoblastus</taxon>
    </lineage>
</organism>
<dbReference type="OrthoDB" id="9780147at2"/>
<feature type="domain" description="DSBA-like thioredoxin" evidence="1">
    <location>
        <begin position="108"/>
        <end position="249"/>
    </location>
</feature>
<name>A0A6N8DHB4_RHOAC</name>
<dbReference type="EMBL" id="WNKS01000001">
    <property type="protein sequence ID" value="MTV29750.1"/>
    <property type="molecule type" value="Genomic_DNA"/>
</dbReference>